<dbReference type="InterPro" id="IPR023404">
    <property type="entry name" value="rSAM_horseshoe"/>
</dbReference>
<dbReference type="Gene3D" id="3.40.50.280">
    <property type="entry name" value="Cobalamin-binding domain"/>
    <property type="match status" value="1"/>
</dbReference>
<keyword evidence="4" id="KW-0408">Iron</keyword>
<evidence type="ECO:0000313" key="8">
    <source>
        <dbReference type="EMBL" id="MBB5823291.1"/>
    </source>
</evidence>
<dbReference type="GO" id="GO:0003824">
    <property type="term" value="F:catalytic activity"/>
    <property type="evidence" value="ECO:0007669"/>
    <property type="project" value="InterPro"/>
</dbReference>
<dbReference type="SUPFAM" id="SSF102114">
    <property type="entry name" value="Radical SAM enzymes"/>
    <property type="match status" value="1"/>
</dbReference>
<dbReference type="InterPro" id="IPR034466">
    <property type="entry name" value="Methyltransferase_Class_B"/>
</dbReference>
<dbReference type="Pfam" id="PF02310">
    <property type="entry name" value="B12-binding"/>
    <property type="match status" value="1"/>
</dbReference>
<dbReference type="GO" id="GO:0005829">
    <property type="term" value="C:cytosol"/>
    <property type="evidence" value="ECO:0007669"/>
    <property type="project" value="TreeGrafter"/>
</dbReference>
<dbReference type="RefSeq" id="WP_184540348.1">
    <property type="nucleotide sequence ID" value="NZ_JACHMP010000001.1"/>
</dbReference>
<feature type="domain" description="Radical SAM core" evidence="7">
    <location>
        <begin position="190"/>
        <end position="416"/>
    </location>
</feature>
<keyword evidence="2" id="KW-0949">S-adenosyl-L-methionine</keyword>
<dbReference type="Pfam" id="PF04055">
    <property type="entry name" value="Radical_SAM"/>
    <property type="match status" value="1"/>
</dbReference>
<dbReference type="InterPro" id="IPR051198">
    <property type="entry name" value="BchE-like"/>
</dbReference>
<dbReference type="GO" id="GO:0031419">
    <property type="term" value="F:cobalamin binding"/>
    <property type="evidence" value="ECO:0007669"/>
    <property type="project" value="InterPro"/>
</dbReference>
<dbReference type="InterPro" id="IPR006158">
    <property type="entry name" value="Cobalamin-bd"/>
</dbReference>
<evidence type="ECO:0000259" key="7">
    <source>
        <dbReference type="PROSITE" id="PS51918"/>
    </source>
</evidence>
<keyword evidence="9" id="KW-1185">Reference proteome</keyword>
<reference evidence="8 9" key="1">
    <citation type="submission" date="2020-08" db="EMBL/GenBank/DDBJ databases">
        <title>Sequencing the genomes of 1000 actinobacteria strains.</title>
        <authorList>
            <person name="Klenk H.-P."/>
        </authorList>
    </citation>
    <scope>NUCLEOTIDE SEQUENCE [LARGE SCALE GENOMIC DNA]</scope>
    <source>
        <strain evidence="8 9">DSM 46887</strain>
    </source>
</reference>
<dbReference type="SFLD" id="SFLDG01082">
    <property type="entry name" value="B12-binding_domain_containing"/>
    <property type="match status" value="1"/>
</dbReference>
<dbReference type="InterPro" id="IPR007197">
    <property type="entry name" value="rSAM"/>
</dbReference>
<dbReference type="EMBL" id="JACHMP010000001">
    <property type="protein sequence ID" value="MBB5823291.1"/>
    <property type="molecule type" value="Genomic_DNA"/>
</dbReference>
<evidence type="ECO:0000256" key="3">
    <source>
        <dbReference type="ARBA" id="ARBA00022723"/>
    </source>
</evidence>
<evidence type="ECO:0000256" key="4">
    <source>
        <dbReference type="ARBA" id="ARBA00023004"/>
    </source>
</evidence>
<keyword evidence="3" id="KW-0479">Metal-binding</keyword>
<comment type="caution">
    <text evidence="8">The sequence shown here is derived from an EMBL/GenBank/DDBJ whole genome shotgun (WGS) entry which is preliminary data.</text>
</comment>
<evidence type="ECO:0000256" key="1">
    <source>
        <dbReference type="ARBA" id="ARBA00001966"/>
    </source>
</evidence>
<dbReference type="GO" id="GO:0046872">
    <property type="term" value="F:metal ion binding"/>
    <property type="evidence" value="ECO:0007669"/>
    <property type="project" value="UniProtKB-KW"/>
</dbReference>
<dbReference type="InterPro" id="IPR006638">
    <property type="entry name" value="Elp3/MiaA/NifB-like_rSAM"/>
</dbReference>
<comment type="cofactor">
    <cofactor evidence="1">
        <name>[4Fe-4S] cluster</name>
        <dbReference type="ChEBI" id="CHEBI:49883"/>
    </cofactor>
</comment>
<name>A0A7W9IMF2_9ACTN</name>
<protein>
    <submittedName>
        <fullName evidence="8">MoaA/NifB/PqqE/SkfB family radical SAM enzyme</fullName>
    </submittedName>
</protein>
<feature type="domain" description="B12-binding" evidence="6">
    <location>
        <begin position="1"/>
        <end position="146"/>
    </location>
</feature>
<dbReference type="Proteomes" id="UP000540685">
    <property type="component" value="Unassembled WGS sequence"/>
</dbReference>
<gene>
    <name evidence="8" type="ORF">F4562_006353</name>
</gene>
<evidence type="ECO:0000259" key="6">
    <source>
        <dbReference type="PROSITE" id="PS51332"/>
    </source>
</evidence>
<evidence type="ECO:0000256" key="5">
    <source>
        <dbReference type="ARBA" id="ARBA00023014"/>
    </source>
</evidence>
<keyword evidence="5" id="KW-0411">Iron-sulfur</keyword>
<dbReference type="PANTHER" id="PTHR43409">
    <property type="entry name" value="ANAEROBIC MAGNESIUM-PROTOPORPHYRIN IX MONOMETHYL ESTER CYCLASE-RELATED"/>
    <property type="match status" value="1"/>
</dbReference>
<dbReference type="CDD" id="cd01335">
    <property type="entry name" value="Radical_SAM"/>
    <property type="match status" value="1"/>
</dbReference>
<dbReference type="PANTHER" id="PTHR43409:SF16">
    <property type="entry name" value="SLR0320 PROTEIN"/>
    <property type="match status" value="1"/>
</dbReference>
<proteinExistence type="predicted"/>
<dbReference type="PROSITE" id="PS51332">
    <property type="entry name" value="B12_BINDING"/>
    <property type="match status" value="1"/>
</dbReference>
<dbReference type="Gene3D" id="3.80.30.20">
    <property type="entry name" value="tm_1862 like domain"/>
    <property type="match status" value="1"/>
</dbReference>
<accession>A0A7W9IMF2</accession>
<dbReference type="InterPro" id="IPR058240">
    <property type="entry name" value="rSAM_sf"/>
</dbReference>
<dbReference type="SFLD" id="SFLDS00029">
    <property type="entry name" value="Radical_SAM"/>
    <property type="match status" value="1"/>
</dbReference>
<sequence>MKAVLVYSNDDGFSLGVELIRAVVADRLSPAEVEHQVWFHEDVGSLAEDYLGHYNAFMARLFDHRPDVISFSAFVWNHDEFVRMGRMVKRHLPHCRVVWGGAQANSRRMAAHLLREYPWLDLVLRGEAEDAYSCLLEHLARDADLAAVPGLTRRVDGEPVHNDDPPDVDLSALPLVFTEDRLPLEPILRRRPGAVLAYETGRGCRQKCRFCLYSAPKLRAFPMERIERELAYLLRGRIPHLRVCDAHLGISRHRAMEIFEIIAEHNRATVVDVYPDVKHVDLDYVRAMNRAGCRVITLGIQSSDADTLQLAARRFDRQRFAQAASLIRRHHNHALAADIIIGMPGDDADKVRESVRFAYASGVEKVHFAPLMAFPGTDFFEYAEQYGIEFFDFQPPLVVRSRGFGIEDYQRAMVFARRVEALQERAPTLLRCLISVPGCDVAAVAERLDLGSGADPVPRIEADFPPEVSRLLLDGIAWDEAVRAQRATTVQDPPKLSGDALVDRVAPEAVHWADYPVHLLLRDFTLGFDALARERRGYLFPRGGAVGYPLDGPLLAAFEAAAPGITVAEWRDKTCATSTTELSREVCDSALRILCLTGVVSLGGDGRAGG</sequence>
<dbReference type="GO" id="GO:0051539">
    <property type="term" value="F:4 iron, 4 sulfur cluster binding"/>
    <property type="evidence" value="ECO:0007669"/>
    <property type="project" value="UniProtKB-KW"/>
</dbReference>
<organism evidence="8 9">
    <name type="scientific">Streptosporangium becharense</name>
    <dbReference type="NCBI Taxonomy" id="1816182"/>
    <lineage>
        <taxon>Bacteria</taxon>
        <taxon>Bacillati</taxon>
        <taxon>Actinomycetota</taxon>
        <taxon>Actinomycetes</taxon>
        <taxon>Streptosporangiales</taxon>
        <taxon>Streptosporangiaceae</taxon>
        <taxon>Streptosporangium</taxon>
    </lineage>
</organism>
<dbReference type="PROSITE" id="PS51918">
    <property type="entry name" value="RADICAL_SAM"/>
    <property type="match status" value="1"/>
</dbReference>
<dbReference type="SMART" id="SM00729">
    <property type="entry name" value="Elp3"/>
    <property type="match status" value="1"/>
</dbReference>
<evidence type="ECO:0000313" key="9">
    <source>
        <dbReference type="Proteomes" id="UP000540685"/>
    </source>
</evidence>
<dbReference type="AlphaFoldDB" id="A0A7W9IMF2"/>
<evidence type="ECO:0000256" key="2">
    <source>
        <dbReference type="ARBA" id="ARBA00022691"/>
    </source>
</evidence>
<dbReference type="SFLD" id="SFLDG01123">
    <property type="entry name" value="methyltransferase_(Class_B)"/>
    <property type="match status" value="1"/>
</dbReference>
<dbReference type="CDD" id="cd02068">
    <property type="entry name" value="radical_SAM_B12_BD"/>
    <property type="match status" value="1"/>
</dbReference>